<dbReference type="Proteomes" id="UP001221142">
    <property type="component" value="Unassembled WGS sequence"/>
</dbReference>
<accession>A0AAD7FXA8</accession>
<reference evidence="1" key="1">
    <citation type="submission" date="2023-03" db="EMBL/GenBank/DDBJ databases">
        <title>Massive genome expansion in bonnet fungi (Mycena s.s.) driven by repeated elements and novel gene families across ecological guilds.</title>
        <authorList>
            <consortium name="Lawrence Berkeley National Laboratory"/>
            <person name="Harder C.B."/>
            <person name="Miyauchi S."/>
            <person name="Viragh M."/>
            <person name="Kuo A."/>
            <person name="Thoen E."/>
            <person name="Andreopoulos B."/>
            <person name="Lu D."/>
            <person name="Skrede I."/>
            <person name="Drula E."/>
            <person name="Henrissat B."/>
            <person name="Morin E."/>
            <person name="Kohler A."/>
            <person name="Barry K."/>
            <person name="LaButti K."/>
            <person name="Morin E."/>
            <person name="Salamov A."/>
            <person name="Lipzen A."/>
            <person name="Mereny Z."/>
            <person name="Hegedus B."/>
            <person name="Baldrian P."/>
            <person name="Stursova M."/>
            <person name="Weitz H."/>
            <person name="Taylor A."/>
            <person name="Grigoriev I.V."/>
            <person name="Nagy L.G."/>
            <person name="Martin F."/>
            <person name="Kauserud H."/>
        </authorList>
    </citation>
    <scope>NUCLEOTIDE SEQUENCE</scope>
    <source>
        <strain evidence="1">9284</strain>
    </source>
</reference>
<name>A0AAD7FXA8_9AGAR</name>
<dbReference type="EMBL" id="JARKIF010000004">
    <property type="protein sequence ID" value="KAJ7642124.1"/>
    <property type="molecule type" value="Genomic_DNA"/>
</dbReference>
<evidence type="ECO:0000313" key="1">
    <source>
        <dbReference type="EMBL" id="KAJ7642124.1"/>
    </source>
</evidence>
<comment type="caution">
    <text evidence="1">The sequence shown here is derived from an EMBL/GenBank/DDBJ whole genome shotgun (WGS) entry which is preliminary data.</text>
</comment>
<feature type="non-terminal residue" evidence="1">
    <location>
        <position position="1"/>
    </location>
</feature>
<sequence length="161" mass="17431">AWQCLVDGKPIPNKTFTGSESNWPLCSLGTLTPEEHQLKVLVQSRTRPFFLDSLVYTPMPGAVFPSAVLIYTDSDPALTYSAQWEEAGEKVTQIRGASVTLNFHGTSATLIGHTSNSFRHKASSGSYFIDGTGPTLFTLPGLPSANSETQYNTLVFTTPSL</sequence>
<feature type="non-terminal residue" evidence="1">
    <location>
        <position position="161"/>
    </location>
</feature>
<protein>
    <submittedName>
        <fullName evidence="1">Uncharacterized protein</fullName>
    </submittedName>
</protein>
<gene>
    <name evidence="1" type="ORF">FB45DRAFT_716234</name>
</gene>
<dbReference type="AlphaFoldDB" id="A0AAD7FXA8"/>
<proteinExistence type="predicted"/>
<organism evidence="1 2">
    <name type="scientific">Roridomyces roridus</name>
    <dbReference type="NCBI Taxonomy" id="1738132"/>
    <lineage>
        <taxon>Eukaryota</taxon>
        <taxon>Fungi</taxon>
        <taxon>Dikarya</taxon>
        <taxon>Basidiomycota</taxon>
        <taxon>Agaricomycotina</taxon>
        <taxon>Agaricomycetes</taxon>
        <taxon>Agaricomycetidae</taxon>
        <taxon>Agaricales</taxon>
        <taxon>Marasmiineae</taxon>
        <taxon>Mycenaceae</taxon>
        <taxon>Roridomyces</taxon>
    </lineage>
</organism>
<evidence type="ECO:0000313" key="2">
    <source>
        <dbReference type="Proteomes" id="UP001221142"/>
    </source>
</evidence>
<dbReference type="Gene3D" id="2.60.120.260">
    <property type="entry name" value="Galactose-binding domain-like"/>
    <property type="match status" value="1"/>
</dbReference>
<keyword evidence="2" id="KW-1185">Reference proteome</keyword>